<accession>A0ACA9RWQ0</accession>
<evidence type="ECO:0000313" key="2">
    <source>
        <dbReference type="Proteomes" id="UP000789920"/>
    </source>
</evidence>
<protein>
    <submittedName>
        <fullName evidence="1">28226_t:CDS:1</fullName>
    </submittedName>
</protein>
<keyword evidence="2" id="KW-1185">Reference proteome</keyword>
<gene>
    <name evidence="1" type="ORF">RPERSI_LOCUS23524</name>
</gene>
<organism evidence="1 2">
    <name type="scientific">Racocetra persica</name>
    <dbReference type="NCBI Taxonomy" id="160502"/>
    <lineage>
        <taxon>Eukaryota</taxon>
        <taxon>Fungi</taxon>
        <taxon>Fungi incertae sedis</taxon>
        <taxon>Mucoromycota</taxon>
        <taxon>Glomeromycotina</taxon>
        <taxon>Glomeromycetes</taxon>
        <taxon>Diversisporales</taxon>
        <taxon>Gigasporaceae</taxon>
        <taxon>Racocetra</taxon>
    </lineage>
</organism>
<evidence type="ECO:0000313" key="1">
    <source>
        <dbReference type="EMBL" id="CAG8812414.1"/>
    </source>
</evidence>
<name>A0ACA9RWQ0_9GLOM</name>
<feature type="non-terminal residue" evidence="1">
    <location>
        <position position="107"/>
    </location>
</feature>
<proteinExistence type="predicted"/>
<dbReference type="EMBL" id="CAJVQC010073647">
    <property type="protein sequence ID" value="CAG8812414.1"/>
    <property type="molecule type" value="Genomic_DNA"/>
</dbReference>
<sequence>DGHALKQLNCWMLFKKDFHKEMTKNNKNNNLYQQICDEFNIPGKERVHMVGDLARKYWNEMEVIRVQFKYLADKVKDEMKQYPIRGTPKRKPIRRDPDKVFVPYEEE</sequence>
<dbReference type="Proteomes" id="UP000789920">
    <property type="component" value="Unassembled WGS sequence"/>
</dbReference>
<reference evidence="1" key="1">
    <citation type="submission" date="2021-06" db="EMBL/GenBank/DDBJ databases">
        <authorList>
            <person name="Kallberg Y."/>
            <person name="Tangrot J."/>
            <person name="Rosling A."/>
        </authorList>
    </citation>
    <scope>NUCLEOTIDE SEQUENCE</scope>
    <source>
        <strain evidence="1">MA461A</strain>
    </source>
</reference>
<feature type="non-terminal residue" evidence="1">
    <location>
        <position position="1"/>
    </location>
</feature>
<comment type="caution">
    <text evidence="1">The sequence shown here is derived from an EMBL/GenBank/DDBJ whole genome shotgun (WGS) entry which is preliminary data.</text>
</comment>